<evidence type="ECO:0000256" key="1">
    <source>
        <dbReference type="SAM" id="MobiDB-lite"/>
    </source>
</evidence>
<evidence type="ECO:0000313" key="3">
    <source>
        <dbReference type="Proteomes" id="UP001341281"/>
    </source>
</evidence>
<dbReference type="Proteomes" id="UP001341281">
    <property type="component" value="Chromosome 03"/>
</dbReference>
<dbReference type="AlphaFoldDB" id="A0AAQ3WL34"/>
<protein>
    <submittedName>
        <fullName evidence="2">Uncharacterized protein</fullName>
    </submittedName>
</protein>
<feature type="region of interest" description="Disordered" evidence="1">
    <location>
        <begin position="1"/>
        <end position="48"/>
    </location>
</feature>
<sequence>MEKGGVGLRSGDRRERAQPSTSEDKPRCCEGRGPGARAAGGGESERGFRRGLRLTTSSMGSDQRGAVVRSAWTRRDFMAWRAAAAIMVTYGRRRARHDVTACCRVRPAILVVYLPAVATTMWRRKVRPRHAPRLALRRQPLTAESLRTGLIFVFAGSHGRECPLPVSAGILYNSLTAILA</sequence>
<reference evidence="2 3" key="1">
    <citation type="submission" date="2024-02" db="EMBL/GenBank/DDBJ databases">
        <title>High-quality chromosome-scale genome assembly of Pensacola bahiagrass (Paspalum notatum Flugge var. saurae).</title>
        <authorList>
            <person name="Vega J.M."/>
            <person name="Podio M."/>
            <person name="Orjuela J."/>
            <person name="Siena L.A."/>
            <person name="Pessino S.C."/>
            <person name="Combes M.C."/>
            <person name="Mariac C."/>
            <person name="Albertini E."/>
            <person name="Pupilli F."/>
            <person name="Ortiz J.P.A."/>
            <person name="Leblanc O."/>
        </authorList>
    </citation>
    <scope>NUCLEOTIDE SEQUENCE [LARGE SCALE GENOMIC DNA]</scope>
    <source>
        <strain evidence="2">R1</strain>
        <tissue evidence="2">Leaf</tissue>
    </source>
</reference>
<feature type="compositionally biased region" description="Basic and acidic residues" evidence="1">
    <location>
        <begin position="10"/>
        <end position="30"/>
    </location>
</feature>
<dbReference type="EMBL" id="CP144747">
    <property type="protein sequence ID" value="WVZ65316.1"/>
    <property type="molecule type" value="Genomic_DNA"/>
</dbReference>
<keyword evidence="3" id="KW-1185">Reference proteome</keyword>
<gene>
    <name evidence="2" type="ORF">U9M48_014700</name>
</gene>
<organism evidence="2 3">
    <name type="scientific">Paspalum notatum var. saurae</name>
    <dbReference type="NCBI Taxonomy" id="547442"/>
    <lineage>
        <taxon>Eukaryota</taxon>
        <taxon>Viridiplantae</taxon>
        <taxon>Streptophyta</taxon>
        <taxon>Embryophyta</taxon>
        <taxon>Tracheophyta</taxon>
        <taxon>Spermatophyta</taxon>
        <taxon>Magnoliopsida</taxon>
        <taxon>Liliopsida</taxon>
        <taxon>Poales</taxon>
        <taxon>Poaceae</taxon>
        <taxon>PACMAD clade</taxon>
        <taxon>Panicoideae</taxon>
        <taxon>Andropogonodae</taxon>
        <taxon>Paspaleae</taxon>
        <taxon>Paspalinae</taxon>
        <taxon>Paspalum</taxon>
    </lineage>
</organism>
<evidence type="ECO:0000313" key="2">
    <source>
        <dbReference type="EMBL" id="WVZ65316.1"/>
    </source>
</evidence>
<name>A0AAQ3WL34_PASNO</name>
<feature type="compositionally biased region" description="Gly residues" evidence="1">
    <location>
        <begin position="32"/>
        <end position="42"/>
    </location>
</feature>
<accession>A0AAQ3WL34</accession>
<proteinExistence type="predicted"/>